<evidence type="ECO:0000256" key="1">
    <source>
        <dbReference type="ARBA" id="ARBA00023015"/>
    </source>
</evidence>
<dbReference type="InterPro" id="IPR036388">
    <property type="entry name" value="WH-like_DNA-bd_sf"/>
</dbReference>
<dbReference type="EMBL" id="MFSQ01000020">
    <property type="protein sequence ID" value="OGI41291.1"/>
    <property type="molecule type" value="Genomic_DNA"/>
</dbReference>
<evidence type="ECO:0000259" key="5">
    <source>
        <dbReference type="PROSITE" id="PS51063"/>
    </source>
</evidence>
<dbReference type="GO" id="GO:0003677">
    <property type="term" value="F:DNA binding"/>
    <property type="evidence" value="ECO:0007669"/>
    <property type="project" value="UniProtKB-KW"/>
</dbReference>
<dbReference type="AlphaFoldDB" id="A0A1F6T829"/>
<dbReference type="InterPro" id="IPR012318">
    <property type="entry name" value="HTH_CRP"/>
</dbReference>
<keyword evidence="2" id="KW-0238">DNA-binding</keyword>
<proteinExistence type="predicted"/>
<dbReference type="InterPro" id="IPR014710">
    <property type="entry name" value="RmlC-like_jellyroll"/>
</dbReference>
<comment type="caution">
    <text evidence="6">The sequence shown here is derived from an EMBL/GenBank/DDBJ whole genome shotgun (WGS) entry which is preliminary data.</text>
</comment>
<dbReference type="Gene3D" id="2.60.120.10">
    <property type="entry name" value="Jelly Rolls"/>
    <property type="match status" value="1"/>
</dbReference>
<accession>A0A1F6T829</accession>
<dbReference type="InterPro" id="IPR050397">
    <property type="entry name" value="Env_Response_Regulators"/>
</dbReference>
<dbReference type="InterPro" id="IPR018490">
    <property type="entry name" value="cNMP-bd_dom_sf"/>
</dbReference>
<dbReference type="PROSITE" id="PS00042">
    <property type="entry name" value="HTH_CRP_1"/>
    <property type="match status" value="1"/>
</dbReference>
<dbReference type="CDD" id="cd00038">
    <property type="entry name" value="CAP_ED"/>
    <property type="match status" value="1"/>
</dbReference>
<feature type="domain" description="Cyclic nucleotide-binding" evidence="4">
    <location>
        <begin position="39"/>
        <end position="119"/>
    </location>
</feature>
<gene>
    <name evidence="6" type="ORF">A2140_01510</name>
</gene>
<keyword evidence="1" id="KW-0805">Transcription regulation</keyword>
<dbReference type="SMART" id="SM00419">
    <property type="entry name" value="HTH_CRP"/>
    <property type="match status" value="1"/>
</dbReference>
<evidence type="ECO:0000259" key="4">
    <source>
        <dbReference type="PROSITE" id="PS50042"/>
    </source>
</evidence>
<protein>
    <submittedName>
        <fullName evidence="6">Transcriptional regulator</fullName>
    </submittedName>
</protein>
<dbReference type="InterPro" id="IPR000595">
    <property type="entry name" value="cNMP-bd_dom"/>
</dbReference>
<dbReference type="InterPro" id="IPR018335">
    <property type="entry name" value="Tscrpt_reg_HTH_Crp-type_CS"/>
</dbReference>
<evidence type="ECO:0000313" key="6">
    <source>
        <dbReference type="EMBL" id="OGI41291.1"/>
    </source>
</evidence>
<sequence length="252" mass="28580">MPLQNGLPHSDLVTFKVACKDCSLYQLCLPVGMGEKDLELLERIVNRRRPLERGEYLFRIGDPFRCFYTVRSGTVKSSVLMADGREQVTGFHLPGEIVGLDALASGRHDCAARALEVTSVCEVPYDHFEKLWETVPNLPRQMMRIMSNELAQERVQLVQLGQKTGAERLAAFLLSLSARLHRRGLSESEFHLSMSRTDIGTYLGLAEETVSRLFTMLQELGVLTVSRRHVCIQDFERLRLFAHPISGHSEFF</sequence>
<feature type="domain" description="HTH crp-type" evidence="5">
    <location>
        <begin position="163"/>
        <end position="236"/>
    </location>
</feature>
<dbReference type="NCBIfam" id="NF008365">
    <property type="entry name" value="PRK11161.1"/>
    <property type="match status" value="1"/>
</dbReference>
<dbReference type="SUPFAM" id="SSF51206">
    <property type="entry name" value="cAMP-binding domain-like"/>
    <property type="match status" value="1"/>
</dbReference>
<dbReference type="SMART" id="SM00100">
    <property type="entry name" value="cNMP"/>
    <property type="match status" value="1"/>
</dbReference>
<dbReference type="PANTHER" id="PTHR24567:SF75">
    <property type="entry name" value="FUMARATE AND NITRATE REDUCTION REGULATORY PROTEIN"/>
    <property type="match status" value="1"/>
</dbReference>
<evidence type="ECO:0000256" key="2">
    <source>
        <dbReference type="ARBA" id="ARBA00023125"/>
    </source>
</evidence>
<keyword evidence="3" id="KW-0804">Transcription</keyword>
<dbReference type="PROSITE" id="PS50042">
    <property type="entry name" value="CNMP_BINDING_3"/>
    <property type="match status" value="1"/>
</dbReference>
<dbReference type="PRINTS" id="PR00034">
    <property type="entry name" value="HTHCRP"/>
</dbReference>
<evidence type="ECO:0000256" key="3">
    <source>
        <dbReference type="ARBA" id="ARBA00023163"/>
    </source>
</evidence>
<dbReference type="PROSITE" id="PS51063">
    <property type="entry name" value="HTH_CRP_2"/>
    <property type="match status" value="1"/>
</dbReference>
<dbReference type="Pfam" id="PF00027">
    <property type="entry name" value="cNMP_binding"/>
    <property type="match status" value="1"/>
</dbReference>
<dbReference type="Gene3D" id="1.10.10.10">
    <property type="entry name" value="Winged helix-like DNA-binding domain superfamily/Winged helix DNA-binding domain"/>
    <property type="match status" value="1"/>
</dbReference>
<evidence type="ECO:0000313" key="7">
    <source>
        <dbReference type="Proteomes" id="UP000178379"/>
    </source>
</evidence>
<dbReference type="SUPFAM" id="SSF46785">
    <property type="entry name" value="Winged helix' DNA-binding domain"/>
    <property type="match status" value="1"/>
</dbReference>
<dbReference type="STRING" id="1817756.A2140_01510"/>
<dbReference type="Proteomes" id="UP000178379">
    <property type="component" value="Unassembled WGS sequence"/>
</dbReference>
<name>A0A1F6T829_9PROT</name>
<dbReference type="Pfam" id="PF13545">
    <property type="entry name" value="HTH_Crp_2"/>
    <property type="match status" value="1"/>
</dbReference>
<dbReference type="PANTHER" id="PTHR24567">
    <property type="entry name" value="CRP FAMILY TRANSCRIPTIONAL REGULATORY PROTEIN"/>
    <property type="match status" value="1"/>
</dbReference>
<reference evidence="6 7" key="1">
    <citation type="journal article" date="2016" name="Nat. Commun.">
        <title>Thousands of microbial genomes shed light on interconnected biogeochemical processes in an aquifer system.</title>
        <authorList>
            <person name="Anantharaman K."/>
            <person name="Brown C.T."/>
            <person name="Hug L.A."/>
            <person name="Sharon I."/>
            <person name="Castelle C.J."/>
            <person name="Probst A.J."/>
            <person name="Thomas B.C."/>
            <person name="Singh A."/>
            <person name="Wilkins M.J."/>
            <person name="Karaoz U."/>
            <person name="Brodie E.L."/>
            <person name="Williams K.H."/>
            <person name="Hubbard S.S."/>
            <person name="Banfield J.F."/>
        </authorList>
    </citation>
    <scope>NUCLEOTIDE SEQUENCE [LARGE SCALE GENOMIC DNA]</scope>
</reference>
<dbReference type="InterPro" id="IPR036390">
    <property type="entry name" value="WH_DNA-bd_sf"/>
</dbReference>
<organism evidence="6 7">
    <name type="scientific">Candidatus Muproteobacteria bacterium RBG_16_62_13</name>
    <dbReference type="NCBI Taxonomy" id="1817756"/>
    <lineage>
        <taxon>Bacteria</taxon>
        <taxon>Pseudomonadati</taxon>
        <taxon>Pseudomonadota</taxon>
        <taxon>Candidatus Muproteobacteria</taxon>
    </lineage>
</organism>
<dbReference type="CDD" id="cd00092">
    <property type="entry name" value="HTH_CRP"/>
    <property type="match status" value="1"/>
</dbReference>
<dbReference type="GO" id="GO:0003700">
    <property type="term" value="F:DNA-binding transcription factor activity"/>
    <property type="evidence" value="ECO:0007669"/>
    <property type="project" value="InterPro"/>
</dbReference>
<dbReference type="FunFam" id="1.10.10.10:FF:000028">
    <property type="entry name" value="Fumarate/nitrate reduction transcriptional regulator Fnr"/>
    <property type="match status" value="1"/>
</dbReference>
<dbReference type="GO" id="GO:0005829">
    <property type="term" value="C:cytosol"/>
    <property type="evidence" value="ECO:0007669"/>
    <property type="project" value="TreeGrafter"/>
</dbReference>